<evidence type="ECO:0000313" key="3">
    <source>
        <dbReference type="Proteomes" id="UP000831390"/>
    </source>
</evidence>
<dbReference type="EMBL" id="CP094534">
    <property type="protein sequence ID" value="UOE34698.1"/>
    <property type="molecule type" value="Genomic_DNA"/>
</dbReference>
<dbReference type="PROSITE" id="PS51257">
    <property type="entry name" value="PROKAR_LIPOPROTEIN"/>
    <property type="match status" value="1"/>
</dbReference>
<dbReference type="Proteomes" id="UP000831390">
    <property type="component" value="Chromosome"/>
</dbReference>
<accession>A0ABY4B6F0</accession>
<evidence type="ECO:0000313" key="2">
    <source>
        <dbReference type="EMBL" id="UOE34698.1"/>
    </source>
</evidence>
<keyword evidence="1" id="KW-0732">Signal</keyword>
<dbReference type="RefSeq" id="WP_243515958.1">
    <property type="nucleotide sequence ID" value="NZ_CP094534.1"/>
</dbReference>
<name>A0ABY4B6F0_9BACT</name>
<reference evidence="2 3" key="1">
    <citation type="submission" date="2022-03" db="EMBL/GenBank/DDBJ databases">
        <title>Hymenobactersp. isolated from the air.</title>
        <authorList>
            <person name="Won M."/>
            <person name="Kwon S.-W."/>
        </authorList>
    </citation>
    <scope>NUCLEOTIDE SEQUENCE [LARGE SCALE GENOMIC DNA]</scope>
    <source>
        <strain evidence="2 3">KACC 22596</strain>
    </source>
</reference>
<dbReference type="InterPro" id="IPR025345">
    <property type="entry name" value="DUF4249"/>
</dbReference>
<proteinExistence type="predicted"/>
<feature type="signal peptide" evidence="1">
    <location>
        <begin position="1"/>
        <end position="20"/>
    </location>
</feature>
<dbReference type="Pfam" id="PF14054">
    <property type="entry name" value="DUF4249"/>
    <property type="match status" value="1"/>
</dbReference>
<evidence type="ECO:0000256" key="1">
    <source>
        <dbReference type="SAM" id="SignalP"/>
    </source>
</evidence>
<gene>
    <name evidence="2" type="ORF">MTP16_03375</name>
</gene>
<organism evidence="2 3">
    <name type="scientific">Hymenobacter monticola</name>
    <dbReference type="NCBI Taxonomy" id="1705399"/>
    <lineage>
        <taxon>Bacteria</taxon>
        <taxon>Pseudomonadati</taxon>
        <taxon>Bacteroidota</taxon>
        <taxon>Cytophagia</taxon>
        <taxon>Cytophagales</taxon>
        <taxon>Hymenobacteraceae</taxon>
        <taxon>Hymenobacter</taxon>
    </lineage>
</organism>
<protein>
    <submittedName>
        <fullName evidence="2">DUF4249 domain-containing protein</fullName>
    </submittedName>
</protein>
<sequence length="378" mass="42394">MLRALKYCVLGLLLSLTACVEPYAPPVISSPARYLVVDGFINLGGVTVIRLTRSQSLAASTVSPFELKAMVSIKDDAGALYPLTERLPGTYSSQPLTLSANRRYQLQISTATGRRYASDLVVAKVAPPIDSVTWTADSKGVQLYVSSHDPTNATRYYRWRGQETWQFNSAFRSEYEYINGTMRPRIENIYTCWATANSTSILLGNTLRLSNDVVAKAPLHLLPRNSYKLRVKYSLLVQQLAQTAEEYTYWEMLQKNTESLGTLFDPLPTQLTGNVHCLDDADEPVLGYVGATSVTEKRLFIDRAQLPLGTLYETGYESCIYQDTIPVRLVNDIFRNPINVPTIALLDARFNPTFYLAASPDCVDCRRRGTNVKPIFWR</sequence>
<keyword evidence="3" id="KW-1185">Reference proteome</keyword>
<feature type="chain" id="PRO_5047429310" evidence="1">
    <location>
        <begin position="21"/>
        <end position="378"/>
    </location>
</feature>